<dbReference type="InterPro" id="IPR038056">
    <property type="entry name" value="YjbR-like_sf"/>
</dbReference>
<sequence>MNLETFYEYCLSKKGTTEHFPFDEDTL</sequence>
<reference evidence="1 2" key="1">
    <citation type="journal article" date="2018" name="Syst. Appl. Microbiol.">
        <title>Flavobacterium circumlabens sp. nov. and Flavobacterium cupreum sp. nov., two psychrotrophic species isolated from Antarctic environmental samples.</title>
        <authorList>
            <person name="Kralova S."/>
            <person name="Busse H.J."/>
            <person name="Svec P."/>
            <person name="Maslanova I."/>
            <person name="Stankova E."/>
            <person name="Bartak M."/>
            <person name="Sedlacek I."/>
        </authorList>
    </citation>
    <scope>NUCLEOTIDE SEQUENCE [LARGE SCALE GENOMIC DNA]</scope>
    <source>
        <strain evidence="1 2">CCM 8828</strain>
    </source>
</reference>
<feature type="non-terminal residue" evidence="1">
    <location>
        <position position="27"/>
    </location>
</feature>
<proteinExistence type="predicted"/>
<dbReference type="SUPFAM" id="SSF142906">
    <property type="entry name" value="YjbR-like"/>
    <property type="match status" value="1"/>
</dbReference>
<evidence type="ECO:0000313" key="2">
    <source>
        <dbReference type="Proteomes" id="UP000298340"/>
    </source>
</evidence>
<dbReference type="Proteomes" id="UP000298340">
    <property type="component" value="Unassembled WGS sequence"/>
</dbReference>
<dbReference type="Gene3D" id="3.90.1150.30">
    <property type="match status" value="1"/>
</dbReference>
<dbReference type="GO" id="GO:0003677">
    <property type="term" value="F:DNA binding"/>
    <property type="evidence" value="ECO:0007669"/>
    <property type="project" value="UniProtKB-KW"/>
</dbReference>
<accession>A0A4Y7U5Q0</accession>
<evidence type="ECO:0000313" key="1">
    <source>
        <dbReference type="EMBL" id="TEB41112.1"/>
    </source>
</evidence>
<dbReference type="AlphaFoldDB" id="A0A4Y7U5Q0"/>
<name>A0A4Y7U5Q0_9FLAO</name>
<organism evidence="1 2">
    <name type="scientific">Flavobacterium circumlabens</name>
    <dbReference type="NCBI Taxonomy" id="2133765"/>
    <lineage>
        <taxon>Bacteria</taxon>
        <taxon>Pseudomonadati</taxon>
        <taxon>Bacteroidota</taxon>
        <taxon>Flavobacteriia</taxon>
        <taxon>Flavobacteriales</taxon>
        <taxon>Flavobacteriaceae</taxon>
        <taxon>Flavobacterium</taxon>
    </lineage>
</organism>
<keyword evidence="1" id="KW-0238">DNA-binding</keyword>
<protein>
    <submittedName>
        <fullName evidence="1">MmcQ/YjbR family DNA-binding protein</fullName>
    </submittedName>
</protein>
<comment type="caution">
    <text evidence="1">The sequence shown here is derived from an EMBL/GenBank/DDBJ whole genome shotgun (WGS) entry which is preliminary data.</text>
</comment>
<gene>
    <name evidence="1" type="ORF">D0809_27185</name>
</gene>
<dbReference type="EMBL" id="QWDN01000554">
    <property type="protein sequence ID" value="TEB41112.1"/>
    <property type="molecule type" value="Genomic_DNA"/>
</dbReference>